<evidence type="ECO:0000313" key="3">
    <source>
        <dbReference type="Proteomes" id="UP000438429"/>
    </source>
</evidence>
<dbReference type="GO" id="GO:0006259">
    <property type="term" value="P:DNA metabolic process"/>
    <property type="evidence" value="ECO:0007669"/>
    <property type="project" value="UniProtKB-ARBA"/>
</dbReference>
<accession>A0A6A4U052</accession>
<dbReference type="InterPro" id="IPR036397">
    <property type="entry name" value="RNaseH_sf"/>
</dbReference>
<dbReference type="InterPro" id="IPR012337">
    <property type="entry name" value="RNaseH-like_sf"/>
</dbReference>
<dbReference type="AlphaFoldDB" id="A0A6A4U052"/>
<evidence type="ECO:0000256" key="1">
    <source>
        <dbReference type="SAM" id="MobiDB-lite"/>
    </source>
</evidence>
<evidence type="ECO:0000313" key="2">
    <source>
        <dbReference type="EMBL" id="KAF0047692.1"/>
    </source>
</evidence>
<dbReference type="SUPFAM" id="SSF56672">
    <property type="entry name" value="DNA/RNA polymerases"/>
    <property type="match status" value="1"/>
</dbReference>
<dbReference type="Proteomes" id="UP000438429">
    <property type="component" value="Unassembled WGS sequence"/>
</dbReference>
<dbReference type="InterPro" id="IPR043502">
    <property type="entry name" value="DNA/RNA_pol_sf"/>
</dbReference>
<name>A0A6A4U052_SCOMX</name>
<dbReference type="EMBL" id="VEVO01000001">
    <property type="protein sequence ID" value="KAF0047692.1"/>
    <property type="molecule type" value="Genomic_DNA"/>
</dbReference>
<organism evidence="2 3">
    <name type="scientific">Scophthalmus maximus</name>
    <name type="common">Turbot</name>
    <name type="synonym">Psetta maxima</name>
    <dbReference type="NCBI Taxonomy" id="52904"/>
    <lineage>
        <taxon>Eukaryota</taxon>
        <taxon>Metazoa</taxon>
        <taxon>Chordata</taxon>
        <taxon>Craniata</taxon>
        <taxon>Vertebrata</taxon>
        <taxon>Euteleostomi</taxon>
        <taxon>Actinopterygii</taxon>
        <taxon>Neopterygii</taxon>
        <taxon>Teleostei</taxon>
        <taxon>Neoteleostei</taxon>
        <taxon>Acanthomorphata</taxon>
        <taxon>Carangaria</taxon>
        <taxon>Pleuronectiformes</taxon>
        <taxon>Pleuronectoidei</taxon>
        <taxon>Scophthalmidae</taxon>
        <taxon>Scophthalmus</taxon>
    </lineage>
</organism>
<feature type="region of interest" description="Disordered" evidence="1">
    <location>
        <begin position="175"/>
        <end position="219"/>
    </location>
</feature>
<dbReference type="SUPFAM" id="SSF53098">
    <property type="entry name" value="Ribonuclease H-like"/>
    <property type="match status" value="1"/>
</dbReference>
<comment type="caution">
    <text evidence="2">The sequence shown here is derived from an EMBL/GenBank/DDBJ whole genome shotgun (WGS) entry which is preliminary data.</text>
</comment>
<dbReference type="PANTHER" id="PTHR33568:SF3">
    <property type="entry name" value="DNA-DIRECTED DNA POLYMERASE"/>
    <property type="match status" value="1"/>
</dbReference>
<protein>
    <submittedName>
        <fullName evidence="2">Uncharacterized protein</fullName>
    </submittedName>
</protein>
<dbReference type="PANTHER" id="PTHR33568">
    <property type="entry name" value="DNA POLYMERASE"/>
    <property type="match status" value="1"/>
</dbReference>
<proteinExistence type="predicted"/>
<dbReference type="Gene3D" id="3.90.1600.10">
    <property type="entry name" value="Palm domain of DNA polymerase"/>
    <property type="match status" value="1"/>
</dbReference>
<dbReference type="InterPro" id="IPR023211">
    <property type="entry name" value="DNA_pol_palm_dom_sf"/>
</dbReference>
<feature type="compositionally biased region" description="Polar residues" evidence="1">
    <location>
        <begin position="193"/>
        <end position="209"/>
    </location>
</feature>
<reference evidence="2 3" key="1">
    <citation type="submission" date="2019-06" db="EMBL/GenBank/DDBJ databases">
        <title>Draft genomes of female and male turbot (Scophthalmus maximus).</title>
        <authorList>
            <person name="Xu H."/>
            <person name="Xu X.-W."/>
            <person name="Shao C."/>
            <person name="Chen S."/>
        </authorList>
    </citation>
    <scope>NUCLEOTIDE SEQUENCE [LARGE SCALE GENOMIC DNA]</scope>
    <source>
        <strain evidence="2">Ysfricsl-2016a</strain>
        <tissue evidence="2">Blood</tissue>
    </source>
</reference>
<gene>
    <name evidence="2" type="ORF">F2P81_001325</name>
</gene>
<dbReference type="Gene3D" id="3.30.420.10">
    <property type="entry name" value="Ribonuclease H-like superfamily/Ribonuclease H"/>
    <property type="match status" value="1"/>
</dbReference>
<dbReference type="GO" id="GO:0003676">
    <property type="term" value="F:nucleic acid binding"/>
    <property type="evidence" value="ECO:0007669"/>
    <property type="project" value="InterPro"/>
</dbReference>
<sequence>MITFGTEFDLVDTDYSASELWEIDEFARQQLNLEQVQAQPQTYSATSSPINLLSPDPDENPEMYGLNQQQQQQDGPIVTEADQQRDQTTAPVVIVRKLTAEGKLLLYLRFKRRDGASEPAEERRAINRAIAQIEANQHEQPDNQINPSNEPIIANNIGDVQPLDFFGDLNNALNNLRNQQGTGNPDPKPPDSATVNDQETAQPSCSTHNAVDAADHEPSTTTRCERFNNVEIIQPLEVVRCVDELNYAEYYCRVTGMLETAAERAFQQAGRQDVVQFELRSDNPNHNASVILRGEEGDRVLLNSFIDRVVQSNMTVSVDSNLHVVAQIIRNTHGAGKRLLAETLDSEILKKKRRFLYVVDNEHNSLFFAMNLAHLLNPNITDNEALTIGKSMQNSTGMSDDTAVTLSDIPKFEAQLNCKIVVLFRTDTKRTLSKFVTDSPRKYDTLFMFLHENHYYGIISAKAFLGCKNVCNYCYEGYNNPATHKCPGHCSVCLHPSCTDHHIRALVCPDCNRTCRSPLCFNNHKEPKDRPLVQKRVSQCNIFKKCLNCNWCYYIPLTVQIKPQECSKLKCKICGCNVECETHRCYIQPLKQETEYSEKLVFYDFETYLDGKGVHVPFLVCTKTLYGKIWNAYGEDCAVCFILHFRRPLFRNSVFIAHNSRGFDSYLLIKTMLTLNMLPGLTMQGSKVICFTDDDYKHKYVGSLSFLTMRLADMPKALGFEDAVKGFFPHGFSSANTLTYVGPHPPPQTYGLERMSGDGKREFETWYETGYIGETGVDPFSCVTIASACMKVFRTNFLAANTLAIPSPDNYRRQFKSFSDVSIQCRCISPPNKTDNVFVAAFTPAYGRLTLYSYLQQLQDRVLYFDTDSLIYVSKEDNCVIRAENKSSSAMLHSEDL</sequence>